<reference evidence="1" key="1">
    <citation type="submission" date="2024-07" db="EMBL/GenBank/DDBJ databases">
        <title>Metagenome and Metagenome-Assembled Genomes of Archaea from a hot spring from the geothermal field of Los Azufres, Mexico.</title>
        <authorList>
            <person name="Marin-Paredes R."/>
            <person name="Martinez-Romero E."/>
            <person name="Servin-Garciduenas L.E."/>
        </authorList>
    </citation>
    <scope>NUCLEOTIDE SEQUENCE</scope>
    <source>
        <strain evidence="1">AZ1-454</strain>
    </source>
</reference>
<protein>
    <submittedName>
        <fullName evidence="1">Aldose 1-epimerase</fullName>
    </submittedName>
</protein>
<accession>A0ACC6TRE0</accession>
<evidence type="ECO:0000313" key="2">
    <source>
        <dbReference type="Proteomes" id="UP000053480"/>
    </source>
</evidence>
<gene>
    <name evidence="1" type="ORF">TQ35_0008910</name>
</gene>
<proteinExistence type="predicted"/>
<dbReference type="Proteomes" id="UP000053480">
    <property type="component" value="Unassembled WGS sequence"/>
</dbReference>
<dbReference type="EMBL" id="JZWS03000021">
    <property type="protein sequence ID" value="MEW9492303.1"/>
    <property type="molecule type" value="Genomic_DNA"/>
</dbReference>
<sequence length="262" mass="29276">MLEISDDTLWAQIMEEGAYLYSLKKNGKDVILPGKERKTRGGMAILVPYANRVKDGVYTWEGVTYYLPKNSEGHAIHGLVMDKVFEVREKDQGRVVLETILSHPGYPTTLKVSVIYSVVLGSLDVTISAENIGEKSAPLVVGAHPYFIVRGKWSISPFRVRRLRTENKIPTGEVEEFKLVQGEYDDTFVIEDNVVELRSEYSTVTIEKSDMNYVQVYTGQPGAVAVEPMSGAPDAYHNGLGLISLSPKERRDFNFVISARVV</sequence>
<evidence type="ECO:0000313" key="1">
    <source>
        <dbReference type="EMBL" id="MEW9492303.1"/>
    </source>
</evidence>
<comment type="caution">
    <text evidence="1">The sequence shown here is derived from an EMBL/GenBank/DDBJ whole genome shotgun (WGS) entry which is preliminary data.</text>
</comment>
<organism evidence="1 2">
    <name type="scientific">Candidatus Aramenus sulfurataquae</name>
    <dbReference type="NCBI Taxonomy" id="1326980"/>
    <lineage>
        <taxon>Archaea</taxon>
        <taxon>Thermoproteota</taxon>
        <taxon>Thermoprotei</taxon>
        <taxon>Sulfolobales</taxon>
        <taxon>Sulfolobaceae</taxon>
        <taxon>Candidatus Aramenus</taxon>
    </lineage>
</organism>
<name>A0ACC6TRE0_9CREN</name>